<dbReference type="GO" id="GO:0016020">
    <property type="term" value="C:membrane"/>
    <property type="evidence" value="ECO:0007669"/>
    <property type="project" value="InterPro"/>
</dbReference>
<dbReference type="Proteomes" id="UP000009168">
    <property type="component" value="Unassembled WGS sequence"/>
</dbReference>
<feature type="transmembrane region" description="Helical" evidence="2">
    <location>
        <begin position="247"/>
        <end position="265"/>
    </location>
</feature>
<name>I7M6Z5_TETTS</name>
<protein>
    <submittedName>
        <fullName evidence="3">Transmembrane protein, putative</fullName>
    </submittedName>
</protein>
<keyword evidence="2 3" id="KW-0812">Transmembrane</keyword>
<evidence type="ECO:0000313" key="3">
    <source>
        <dbReference type="EMBL" id="EAR87540.2"/>
    </source>
</evidence>
<dbReference type="GeneID" id="7829017"/>
<dbReference type="KEGG" id="tet:TTHERM_00069470"/>
<dbReference type="InterPro" id="IPR010989">
    <property type="entry name" value="SNARE"/>
</dbReference>
<sequence>MHNFQSDNNKQRNYELKEVLINKNQDPSSEIQNLGNQWNIKFNQIQKYLKSLDLKVPELELRGSDEQFRKNIKDEIQICAAESKILGKLYERLVQITVNSQSDKNLKEIHMAQQRQQLEQFQTKFKIIAEKYANIEQRNQKLNKFQEHRFEQGVDAEPTSERQRLRINEQRHEQEMLEARARDLQEVLQNLSQAVSMIQDLDNKVAEQGIQIENMVAVVQDTQYQTEETAKIMEDTKKLTNSTTNTTLQLCLLVTVIVVILILMISSGGSKSSSSNNNNNKLRF</sequence>
<keyword evidence="2" id="KW-0472">Membrane</keyword>
<dbReference type="RefSeq" id="XP_001007785.2">
    <property type="nucleotide sequence ID" value="XM_001007785.3"/>
</dbReference>
<dbReference type="SUPFAM" id="SSF47661">
    <property type="entry name" value="t-snare proteins"/>
    <property type="match status" value="1"/>
</dbReference>
<dbReference type="HOGENOM" id="CLU_981716_0_0_1"/>
<proteinExistence type="predicted"/>
<dbReference type="AlphaFoldDB" id="I7M6Z5"/>
<feature type="coiled-coil region" evidence="1">
    <location>
        <begin position="162"/>
        <end position="204"/>
    </location>
</feature>
<organism evidence="3 4">
    <name type="scientific">Tetrahymena thermophila (strain SB210)</name>
    <dbReference type="NCBI Taxonomy" id="312017"/>
    <lineage>
        <taxon>Eukaryota</taxon>
        <taxon>Sar</taxon>
        <taxon>Alveolata</taxon>
        <taxon>Ciliophora</taxon>
        <taxon>Intramacronucleata</taxon>
        <taxon>Oligohymenophorea</taxon>
        <taxon>Hymenostomatida</taxon>
        <taxon>Tetrahymenina</taxon>
        <taxon>Tetrahymenidae</taxon>
        <taxon>Tetrahymena</taxon>
    </lineage>
</organism>
<dbReference type="GO" id="GO:0016192">
    <property type="term" value="P:vesicle-mediated transport"/>
    <property type="evidence" value="ECO:0007669"/>
    <property type="project" value="InterPro"/>
</dbReference>
<dbReference type="EMBL" id="GG662853">
    <property type="protein sequence ID" value="EAR87540.2"/>
    <property type="molecule type" value="Genomic_DNA"/>
</dbReference>
<reference evidence="4" key="1">
    <citation type="journal article" date="2006" name="PLoS Biol.">
        <title>Macronuclear genome sequence of the ciliate Tetrahymena thermophila, a model eukaryote.</title>
        <authorList>
            <person name="Eisen J.A."/>
            <person name="Coyne R.S."/>
            <person name="Wu M."/>
            <person name="Wu D."/>
            <person name="Thiagarajan M."/>
            <person name="Wortman J.R."/>
            <person name="Badger J.H."/>
            <person name="Ren Q."/>
            <person name="Amedeo P."/>
            <person name="Jones K.M."/>
            <person name="Tallon L.J."/>
            <person name="Delcher A.L."/>
            <person name="Salzberg S.L."/>
            <person name="Silva J.C."/>
            <person name="Haas B.J."/>
            <person name="Majoros W.H."/>
            <person name="Farzad M."/>
            <person name="Carlton J.M."/>
            <person name="Smith R.K. Jr."/>
            <person name="Garg J."/>
            <person name="Pearlman R.E."/>
            <person name="Karrer K.M."/>
            <person name="Sun L."/>
            <person name="Manning G."/>
            <person name="Elde N.C."/>
            <person name="Turkewitz A.P."/>
            <person name="Asai D.J."/>
            <person name="Wilkes D.E."/>
            <person name="Wang Y."/>
            <person name="Cai H."/>
            <person name="Collins K."/>
            <person name="Stewart B.A."/>
            <person name="Lee S.R."/>
            <person name="Wilamowska K."/>
            <person name="Weinberg Z."/>
            <person name="Ruzzo W.L."/>
            <person name="Wloga D."/>
            <person name="Gaertig J."/>
            <person name="Frankel J."/>
            <person name="Tsao C.-C."/>
            <person name="Gorovsky M.A."/>
            <person name="Keeling P.J."/>
            <person name="Waller R.F."/>
            <person name="Patron N.J."/>
            <person name="Cherry J.M."/>
            <person name="Stover N.A."/>
            <person name="Krieger C.J."/>
            <person name="del Toro C."/>
            <person name="Ryder H.F."/>
            <person name="Williamson S.C."/>
            <person name="Barbeau R.A."/>
            <person name="Hamilton E.P."/>
            <person name="Orias E."/>
        </authorList>
    </citation>
    <scope>NUCLEOTIDE SEQUENCE [LARGE SCALE GENOMIC DNA]</scope>
    <source>
        <strain evidence="4">SB210</strain>
    </source>
</reference>
<accession>I7M6Z5</accession>
<keyword evidence="1" id="KW-0175">Coiled coil</keyword>
<evidence type="ECO:0000256" key="2">
    <source>
        <dbReference type="SAM" id="Phobius"/>
    </source>
</evidence>
<keyword evidence="2" id="KW-1133">Transmembrane helix</keyword>
<evidence type="ECO:0000313" key="4">
    <source>
        <dbReference type="Proteomes" id="UP000009168"/>
    </source>
</evidence>
<dbReference type="OMA" id="INEQRHE"/>
<dbReference type="Gene3D" id="1.20.5.110">
    <property type="match status" value="1"/>
</dbReference>
<keyword evidence="4" id="KW-1185">Reference proteome</keyword>
<dbReference type="InParanoid" id="I7M6Z5"/>
<gene>
    <name evidence="3" type="ORF">TTHERM_00069470</name>
</gene>
<evidence type="ECO:0000256" key="1">
    <source>
        <dbReference type="SAM" id="Coils"/>
    </source>
</evidence>